<dbReference type="Proteomes" id="UP000663193">
    <property type="component" value="Chromosome 6"/>
</dbReference>
<dbReference type="Gene3D" id="1.10.405.20">
    <property type="match status" value="1"/>
</dbReference>
<protein>
    <recommendedName>
        <fullName evidence="2">Amine oxidase domain-containing protein</fullName>
    </recommendedName>
</protein>
<dbReference type="Gene3D" id="3.30.70.1990">
    <property type="match status" value="1"/>
</dbReference>
<proteinExistence type="predicted"/>
<keyword evidence="1" id="KW-0732">Signal</keyword>
<dbReference type="Gene3D" id="3.50.50.60">
    <property type="entry name" value="FAD/NAD(P)-binding domain"/>
    <property type="match status" value="1"/>
</dbReference>
<evidence type="ECO:0000313" key="4">
    <source>
        <dbReference type="Proteomes" id="UP000663193"/>
    </source>
</evidence>
<gene>
    <name evidence="3" type="ORF">JI435_012570</name>
</gene>
<feature type="chain" id="PRO_5034365281" description="Amine oxidase domain-containing protein" evidence="1">
    <location>
        <begin position="20"/>
        <end position="483"/>
    </location>
</feature>
<organism evidence="3 4">
    <name type="scientific">Phaeosphaeria nodorum (strain SN15 / ATCC MYA-4574 / FGSC 10173)</name>
    <name type="common">Glume blotch fungus</name>
    <name type="synonym">Parastagonospora nodorum</name>
    <dbReference type="NCBI Taxonomy" id="321614"/>
    <lineage>
        <taxon>Eukaryota</taxon>
        <taxon>Fungi</taxon>
        <taxon>Dikarya</taxon>
        <taxon>Ascomycota</taxon>
        <taxon>Pezizomycotina</taxon>
        <taxon>Dothideomycetes</taxon>
        <taxon>Pleosporomycetidae</taxon>
        <taxon>Pleosporales</taxon>
        <taxon>Pleosporineae</taxon>
        <taxon>Phaeosphaeriaceae</taxon>
        <taxon>Parastagonospora</taxon>
    </lineage>
</organism>
<evidence type="ECO:0000259" key="2">
    <source>
        <dbReference type="Pfam" id="PF01593"/>
    </source>
</evidence>
<evidence type="ECO:0000256" key="1">
    <source>
        <dbReference type="SAM" id="SignalP"/>
    </source>
</evidence>
<name>A0A7U2F050_PHANO</name>
<dbReference type="RefSeq" id="XP_001791904.1">
    <property type="nucleotide sequence ID" value="XM_001791852.1"/>
</dbReference>
<dbReference type="FunFam" id="1.10.405.20:FF:000002">
    <property type="entry name" value="Amine oxidase, flavin-containing superfamily"/>
    <property type="match status" value="1"/>
</dbReference>
<feature type="signal peptide" evidence="1">
    <location>
        <begin position="1"/>
        <end position="19"/>
    </location>
</feature>
<dbReference type="Pfam" id="PF01593">
    <property type="entry name" value="Amino_oxidase"/>
    <property type="match status" value="1"/>
</dbReference>
<dbReference type="PANTHER" id="PTHR42923:SF26">
    <property type="entry name" value="FMN REDUCTASE LOT6, PUTATIVE (AFU_ORTHOLOGUE AFUA_7G06600)-RELATED"/>
    <property type="match status" value="1"/>
</dbReference>
<dbReference type="EMBL" id="CP069028">
    <property type="protein sequence ID" value="QRC96324.1"/>
    <property type="molecule type" value="Genomic_DNA"/>
</dbReference>
<dbReference type="AlphaFoldDB" id="A0A7U2F050"/>
<keyword evidence="4" id="KW-1185">Reference proteome</keyword>
<reference evidence="4" key="1">
    <citation type="journal article" date="2021" name="BMC Genomics">
        <title>Chromosome-level genome assembly and manually-curated proteome of model necrotroph Parastagonospora nodorum Sn15 reveals a genome-wide trove of candidate effector homologs, and redundancy of virulence-related functions within an accessory chromosome.</title>
        <authorList>
            <person name="Bertazzoni S."/>
            <person name="Jones D.A.B."/>
            <person name="Phan H.T."/>
            <person name="Tan K.-C."/>
            <person name="Hane J.K."/>
        </authorList>
    </citation>
    <scope>NUCLEOTIDE SEQUENCE [LARGE SCALE GENOMIC DNA]</scope>
    <source>
        <strain evidence="4">SN15 / ATCC MYA-4574 / FGSC 10173)</strain>
    </source>
</reference>
<dbReference type="VEuPathDB" id="FungiDB:JI435_012570"/>
<sequence length="483" mass="52252">MRSFAAFVATAVAIPMAIAAPNKAWNSDKLDAKYYSPEQVMDVDVVIIGAGGMGAYSAIQLKDAGKKVVVVESKDRCGGHTETYHDKETGIPIDMGVKLYHDEPLVYQWFARFNLSTTFTTGAAGAAAGPNLNVDFRTGQVIPGLPAANQTAIGAAIARYAAIISQWPQLEGGFYLPEPIPEDLLMPFGQFVQKYQLTDAVQTIYVITSAFGDVLEIPTLQVIRTFGLGLIKTMQNFQTSSVNDNSLLFERLTAELLASNSLLLSSKVTKVARVSKIDGGVKVLVETPKGCRLIQAKKILMAIPPTPENLQTFDPSGDELKIFSQFTSVGYFTSIIRHAAPNNTAVNNLAIDRPYAVPAMPAVYNILPTSNPTLSLVYYGTKVGQQISTEQAKAAIMADINRFRAVNNVTGPAPEFVAFANHAPYNLMVGAEATRAGFYKSLYGLQAKRNTFWTGAAFRAHDSSSSWAFTSRSVLPQLLASLQ</sequence>
<dbReference type="SUPFAM" id="SSF51971">
    <property type="entry name" value="Nucleotide-binding domain"/>
    <property type="match status" value="1"/>
</dbReference>
<dbReference type="InterPro" id="IPR002937">
    <property type="entry name" value="Amino_oxidase"/>
</dbReference>
<dbReference type="GO" id="GO:0016491">
    <property type="term" value="F:oxidoreductase activity"/>
    <property type="evidence" value="ECO:0007669"/>
    <property type="project" value="InterPro"/>
</dbReference>
<accession>A0A7U2F050</accession>
<dbReference type="OrthoDB" id="68575at2759"/>
<feature type="domain" description="Amine oxidase" evidence="2">
    <location>
        <begin position="58"/>
        <end position="405"/>
    </location>
</feature>
<dbReference type="KEGG" id="pno:SNOG_01257"/>
<dbReference type="InterPro" id="IPR036188">
    <property type="entry name" value="FAD/NAD-bd_sf"/>
</dbReference>
<dbReference type="InterPro" id="IPR050464">
    <property type="entry name" value="Zeta_carotene_desat/Oxidored"/>
</dbReference>
<evidence type="ECO:0000313" key="3">
    <source>
        <dbReference type="EMBL" id="QRC96324.1"/>
    </source>
</evidence>
<dbReference type="OMA" id="APFELHV"/>
<dbReference type="PANTHER" id="PTHR42923">
    <property type="entry name" value="PROTOPORPHYRINOGEN OXIDASE"/>
    <property type="match status" value="1"/>
</dbReference>